<organism evidence="1 2">
    <name type="scientific">Eumeta variegata</name>
    <name type="common">Bagworm moth</name>
    <name type="synonym">Eumeta japonica</name>
    <dbReference type="NCBI Taxonomy" id="151549"/>
    <lineage>
        <taxon>Eukaryota</taxon>
        <taxon>Metazoa</taxon>
        <taxon>Ecdysozoa</taxon>
        <taxon>Arthropoda</taxon>
        <taxon>Hexapoda</taxon>
        <taxon>Insecta</taxon>
        <taxon>Pterygota</taxon>
        <taxon>Neoptera</taxon>
        <taxon>Endopterygota</taxon>
        <taxon>Lepidoptera</taxon>
        <taxon>Glossata</taxon>
        <taxon>Ditrysia</taxon>
        <taxon>Tineoidea</taxon>
        <taxon>Psychidae</taxon>
        <taxon>Oiketicinae</taxon>
        <taxon>Eumeta</taxon>
    </lineage>
</organism>
<name>A0A4C1VCX7_EUMVA</name>
<protein>
    <submittedName>
        <fullName evidence="1">Uncharacterized protein</fullName>
    </submittedName>
</protein>
<sequence length="94" mass="10553">MEKFDGYIRSINKHLTAQRGNDGAGVGINHGDPYRRLALTLNRRWSSANFIADMRTRSTPENALLSLESMDLMGDIRAFSPTCVPRYPTPTRIA</sequence>
<gene>
    <name evidence="1" type="ORF">EVAR_20649_1</name>
</gene>
<accession>A0A4C1VCX7</accession>
<dbReference type="Proteomes" id="UP000299102">
    <property type="component" value="Unassembled WGS sequence"/>
</dbReference>
<evidence type="ECO:0000313" key="2">
    <source>
        <dbReference type="Proteomes" id="UP000299102"/>
    </source>
</evidence>
<comment type="caution">
    <text evidence="1">The sequence shown here is derived from an EMBL/GenBank/DDBJ whole genome shotgun (WGS) entry which is preliminary data.</text>
</comment>
<keyword evidence="2" id="KW-1185">Reference proteome</keyword>
<proteinExistence type="predicted"/>
<reference evidence="1 2" key="1">
    <citation type="journal article" date="2019" name="Commun. Biol.">
        <title>The bagworm genome reveals a unique fibroin gene that provides high tensile strength.</title>
        <authorList>
            <person name="Kono N."/>
            <person name="Nakamura H."/>
            <person name="Ohtoshi R."/>
            <person name="Tomita M."/>
            <person name="Numata K."/>
            <person name="Arakawa K."/>
        </authorList>
    </citation>
    <scope>NUCLEOTIDE SEQUENCE [LARGE SCALE GENOMIC DNA]</scope>
</reference>
<dbReference type="EMBL" id="BGZK01000309">
    <property type="protein sequence ID" value="GBP35794.1"/>
    <property type="molecule type" value="Genomic_DNA"/>
</dbReference>
<evidence type="ECO:0000313" key="1">
    <source>
        <dbReference type="EMBL" id="GBP35794.1"/>
    </source>
</evidence>
<dbReference type="AlphaFoldDB" id="A0A4C1VCX7"/>